<sequence>MKKSKILRKFLTTVSLCGTLCTNSNAIGATIPNLGSVSLSTGAGLVGGVFNNGDIGNIGSLAAVNILLGLATLNSTILKAANINLQSNTSVLNVPIGDEKSLRLKAKGRYNEVTLATNL</sequence>
<evidence type="ECO:0000313" key="2">
    <source>
        <dbReference type="EMBL" id="GAA5252285.1"/>
    </source>
</evidence>
<dbReference type="RefSeq" id="WP_412707968.1">
    <property type="nucleotide sequence ID" value="NZ_BAABMM010000019.1"/>
</dbReference>
<dbReference type="EMBL" id="BAABMM010000019">
    <property type="protein sequence ID" value="GAA5252285.1"/>
    <property type="molecule type" value="Genomic_DNA"/>
</dbReference>
<feature type="signal peptide" evidence="1">
    <location>
        <begin position="1"/>
        <end position="26"/>
    </location>
</feature>
<keyword evidence="1" id="KW-0732">Signal</keyword>
<feature type="chain" id="PRO_5046571575" evidence="1">
    <location>
        <begin position="27"/>
        <end position="119"/>
    </location>
</feature>
<dbReference type="Proteomes" id="UP001628124">
    <property type="component" value="Unassembled WGS sequence"/>
</dbReference>
<keyword evidence="3" id="KW-1185">Reference proteome</keyword>
<name>A0ABP9TWQ6_9RICK</name>
<comment type="caution">
    <text evidence="2">The sequence shown here is derived from an EMBL/GenBank/DDBJ whole genome shotgun (WGS) entry which is preliminary data.</text>
</comment>
<proteinExistence type="predicted"/>
<organism evidence="2 3">
    <name type="scientific">Candidatus Rickettsia kedanie</name>
    <dbReference type="NCBI Taxonomy" id="3115352"/>
    <lineage>
        <taxon>Bacteria</taxon>
        <taxon>Pseudomonadati</taxon>
        <taxon>Pseudomonadota</taxon>
        <taxon>Alphaproteobacteria</taxon>
        <taxon>Rickettsiales</taxon>
        <taxon>Rickettsiaceae</taxon>
        <taxon>Rickettsieae</taxon>
        <taxon>Rickettsia</taxon>
        <taxon>spotted fever group</taxon>
    </lineage>
</organism>
<reference evidence="2 3" key="1">
    <citation type="journal article" date="2024" name="Microbiol. Immunol.">
        <title>Discovery of a novel spotted fever group Rickettsia, 'Candidatus Rickettsia kedanie,' in unfed larval chigger mites, Leptotrombidium scutellare.</title>
        <authorList>
            <person name="Ogawa M."/>
            <person name="Matsutani M."/>
            <person name="Katayama T."/>
            <person name="Takada N."/>
            <person name="Noda S."/>
            <person name="Takahashi M."/>
            <person name="Kageyama D."/>
            <person name="Hanaoka N."/>
            <person name="Ebihara H."/>
        </authorList>
    </citation>
    <scope>NUCLEOTIDE SEQUENCE [LARGE SCALE GENOMIC DNA]</scope>
    <source>
        <strain evidence="2 3">KNCP2-13</strain>
    </source>
</reference>
<evidence type="ECO:0000256" key="1">
    <source>
        <dbReference type="SAM" id="SignalP"/>
    </source>
</evidence>
<protein>
    <submittedName>
        <fullName evidence="2">Uncharacterized protein</fullName>
    </submittedName>
</protein>
<accession>A0ABP9TWQ6</accession>
<gene>
    <name evidence="2" type="ORF">KNCP2_05730</name>
</gene>
<evidence type="ECO:0000313" key="3">
    <source>
        <dbReference type="Proteomes" id="UP001628124"/>
    </source>
</evidence>